<keyword evidence="3" id="KW-1003">Cell membrane</keyword>
<dbReference type="AlphaFoldDB" id="A0A2U2PMJ7"/>
<reference evidence="9 10" key="1">
    <citation type="submission" date="2018-04" db="EMBL/GenBank/DDBJ databases">
        <title>Pedobacter chongqingensis sp. nov., isolated from a rottenly hemp rope.</title>
        <authorList>
            <person name="Cai Y."/>
        </authorList>
    </citation>
    <scope>NUCLEOTIDE SEQUENCE [LARGE SCALE GENOMIC DNA]</scope>
    <source>
        <strain evidence="9 10">FJ4-8</strain>
    </source>
</reference>
<keyword evidence="6 7" id="KW-0472">Membrane</keyword>
<organism evidence="9 10">
    <name type="scientific">Pararcticibacter amylolyticus</name>
    <dbReference type="NCBI Taxonomy" id="2173175"/>
    <lineage>
        <taxon>Bacteria</taxon>
        <taxon>Pseudomonadati</taxon>
        <taxon>Bacteroidota</taxon>
        <taxon>Sphingobacteriia</taxon>
        <taxon>Sphingobacteriales</taxon>
        <taxon>Sphingobacteriaceae</taxon>
        <taxon>Pararcticibacter</taxon>
    </lineage>
</organism>
<protein>
    <recommendedName>
        <fullName evidence="8">Glycine transporter domain-containing protein</fullName>
    </recommendedName>
</protein>
<keyword evidence="10" id="KW-1185">Reference proteome</keyword>
<dbReference type="Pfam" id="PF03458">
    <property type="entry name" value="Gly_transporter"/>
    <property type="match status" value="2"/>
</dbReference>
<feature type="transmembrane region" description="Helical" evidence="7">
    <location>
        <begin position="92"/>
        <end position="109"/>
    </location>
</feature>
<feature type="transmembrane region" description="Helical" evidence="7">
    <location>
        <begin position="176"/>
        <end position="195"/>
    </location>
</feature>
<feature type="domain" description="Glycine transporter" evidence="8">
    <location>
        <begin position="94"/>
        <end position="166"/>
    </location>
</feature>
<comment type="caution">
    <text evidence="9">The sequence shown here is derived from an EMBL/GenBank/DDBJ whole genome shotgun (WGS) entry which is preliminary data.</text>
</comment>
<feature type="domain" description="Glycine transporter" evidence="8">
    <location>
        <begin position="8"/>
        <end position="81"/>
    </location>
</feature>
<dbReference type="PANTHER" id="PTHR30506">
    <property type="entry name" value="INNER MEMBRANE PROTEIN"/>
    <property type="match status" value="1"/>
</dbReference>
<dbReference type="EMBL" id="QEAS01000001">
    <property type="protein sequence ID" value="PWG82548.1"/>
    <property type="molecule type" value="Genomic_DNA"/>
</dbReference>
<evidence type="ECO:0000256" key="1">
    <source>
        <dbReference type="ARBA" id="ARBA00004651"/>
    </source>
</evidence>
<feature type="transmembrane region" description="Helical" evidence="7">
    <location>
        <begin position="6"/>
        <end position="26"/>
    </location>
</feature>
<evidence type="ECO:0000256" key="4">
    <source>
        <dbReference type="ARBA" id="ARBA00022692"/>
    </source>
</evidence>
<dbReference type="PANTHER" id="PTHR30506:SF3">
    <property type="entry name" value="UPF0126 INNER MEMBRANE PROTEIN YADS-RELATED"/>
    <property type="match status" value="1"/>
</dbReference>
<proteinExistence type="inferred from homology"/>
<evidence type="ECO:0000313" key="10">
    <source>
        <dbReference type="Proteomes" id="UP000245647"/>
    </source>
</evidence>
<gene>
    <name evidence="9" type="ORF">DDR33_01395</name>
</gene>
<keyword evidence="5 7" id="KW-1133">Transmembrane helix</keyword>
<comment type="similarity">
    <text evidence="2">Belongs to the UPF0126 family.</text>
</comment>
<dbReference type="Proteomes" id="UP000245647">
    <property type="component" value="Unassembled WGS sequence"/>
</dbReference>
<sequence>MTQNISYFIEVLGIIVFTISGAFSAMQKRFDAFGVLIIGFVTALGGGTIRDVLIGFTPVTWMRTPDIPILIFVTGIITLFIKNYIKNLKTTFVFFDAVGLGLFTMIGIQKGVVTGLDPGICIILGTITGSFGGVLRDILLNNIPQIFRKEIYATACIVGGVIYFLLIQVIDKDLSRVITISLVCGIRLVAVKYNLSMPKFYA</sequence>
<accession>A0A2U2PMJ7</accession>
<feature type="transmembrane region" description="Helical" evidence="7">
    <location>
        <begin position="151"/>
        <end position="170"/>
    </location>
</feature>
<dbReference type="GO" id="GO:0005886">
    <property type="term" value="C:plasma membrane"/>
    <property type="evidence" value="ECO:0007669"/>
    <property type="project" value="UniProtKB-SubCell"/>
</dbReference>
<evidence type="ECO:0000259" key="8">
    <source>
        <dbReference type="Pfam" id="PF03458"/>
    </source>
</evidence>
<feature type="transmembrane region" description="Helical" evidence="7">
    <location>
        <begin position="33"/>
        <end position="55"/>
    </location>
</feature>
<dbReference type="OrthoDB" id="9791874at2"/>
<feature type="transmembrane region" description="Helical" evidence="7">
    <location>
        <begin position="67"/>
        <end position="85"/>
    </location>
</feature>
<evidence type="ECO:0000256" key="6">
    <source>
        <dbReference type="ARBA" id="ARBA00023136"/>
    </source>
</evidence>
<evidence type="ECO:0000256" key="5">
    <source>
        <dbReference type="ARBA" id="ARBA00022989"/>
    </source>
</evidence>
<evidence type="ECO:0000313" key="9">
    <source>
        <dbReference type="EMBL" id="PWG82548.1"/>
    </source>
</evidence>
<feature type="transmembrane region" description="Helical" evidence="7">
    <location>
        <begin position="115"/>
        <end position="139"/>
    </location>
</feature>
<name>A0A2U2PMJ7_9SPHI</name>
<dbReference type="InterPro" id="IPR005115">
    <property type="entry name" value="Gly_transporter"/>
</dbReference>
<evidence type="ECO:0000256" key="2">
    <source>
        <dbReference type="ARBA" id="ARBA00008193"/>
    </source>
</evidence>
<comment type="subcellular location">
    <subcellularLocation>
        <location evidence="1">Cell membrane</location>
        <topology evidence="1">Multi-pass membrane protein</topology>
    </subcellularLocation>
</comment>
<evidence type="ECO:0000256" key="7">
    <source>
        <dbReference type="SAM" id="Phobius"/>
    </source>
</evidence>
<evidence type="ECO:0000256" key="3">
    <source>
        <dbReference type="ARBA" id="ARBA00022475"/>
    </source>
</evidence>
<dbReference type="RefSeq" id="WP_109413967.1">
    <property type="nucleotide sequence ID" value="NZ_QEAS01000001.1"/>
</dbReference>
<keyword evidence="4 7" id="KW-0812">Transmembrane</keyword>